<keyword evidence="6" id="KW-1185">Reference proteome</keyword>
<dbReference type="RefSeq" id="WP_208095231.1">
    <property type="nucleotide sequence ID" value="NZ_JAGDYM010000003.1"/>
</dbReference>
<keyword evidence="2" id="KW-0328">Glycosyltransferase</keyword>
<dbReference type="PANTHER" id="PTHR43685">
    <property type="entry name" value="GLYCOSYLTRANSFERASE"/>
    <property type="match status" value="1"/>
</dbReference>
<sequence>MPERLPDAGTRPPLAESAEELGRFRAYTVAELRTRRISPWMLFRLGTRMRSPEIVDELSRRATGGAHDWASLARALAEAPRSLRKNPALPLAPLLACVLDPSEENFALALAALGRSGKIDFSDEENEGLLRLAVQVTAVTRNGAARQALASHRSRAEEQFWAAETDLLRDAAVDGAAEDPEARRRWWAALNEPFRLSGVEPFALDADDLDPDAVFASAHAPVVSGCAIAEADQPLVTVVVPTYNPDEGFLSTVESLVRQSWRALEVLVVDDCSPGGDEFFRAAEAMDPRVRVLRQPQNGGAYRARDAGVRAARGEFVTFLDADDITHSRRIELQAIPLLDDPGLTATTSRSLRLLSDGRVTYFGYPPMRMNMSSLLFRRAEVLERIGGFELTRKGADSEFEVRLLEAFGEEAILRMEEVLSLVQLTVGSLSRADFRYGWMSDDRSNYRLHFRARNEAARARAERDGAAPEWRLDDAQRAAAEVLPVSILGVPAPERIEIAVLSDWEREYATAENWLPTIPELHRRAGSAVGVLSGVNPRLSSFRRATIPVELYRHVAERRARWMAWADRTEIGTLIITDPEYLSYLPLAAEVGLRAERVIIALEGSTRRVRGRSALPPTDWFDRRVEAVFGVRPEWLTVSPRIAEALTELGAEARIGSFRFGAGRSTGAEPPRTARASSREPGLPVLGLPWYSPRDRLEWRPRRLRALLPSPSLAESLIYDETGLAAEYLGEDLVSTDEWTLVPGAERSRAEFLDTIDALILDPFDRRLLSSPSWIEEAVRRGVPVVAPRSYAAEYGELVSTFVTGGGGDLALLLALDDVLRAERVAAARDYAARIPAWHAPLTVEEWRTA</sequence>
<dbReference type="Pfam" id="PF00535">
    <property type="entry name" value="Glycos_transf_2"/>
    <property type="match status" value="1"/>
</dbReference>
<dbReference type="EMBL" id="JAGDYM010000003">
    <property type="protein sequence ID" value="MBO1900589.1"/>
    <property type="molecule type" value="Genomic_DNA"/>
</dbReference>
<dbReference type="SUPFAM" id="SSF53448">
    <property type="entry name" value="Nucleotide-diphospho-sugar transferases"/>
    <property type="match status" value="1"/>
</dbReference>
<name>A0A939MPB9_9MICO</name>
<comment type="caution">
    <text evidence="5">The sequence shown here is derived from an EMBL/GenBank/DDBJ whole genome shotgun (WGS) entry which is preliminary data.</text>
</comment>
<proteinExistence type="inferred from homology"/>
<dbReference type="InterPro" id="IPR001173">
    <property type="entry name" value="Glyco_trans_2-like"/>
</dbReference>
<dbReference type="CDD" id="cd00761">
    <property type="entry name" value="Glyco_tranf_GTA_type"/>
    <property type="match status" value="1"/>
</dbReference>
<dbReference type="Gene3D" id="3.90.550.10">
    <property type="entry name" value="Spore Coat Polysaccharide Biosynthesis Protein SpsA, Chain A"/>
    <property type="match status" value="1"/>
</dbReference>
<keyword evidence="3" id="KW-0808">Transferase</keyword>
<comment type="similarity">
    <text evidence="1">Belongs to the glycosyltransferase 2 family.</text>
</comment>
<dbReference type="AlphaFoldDB" id="A0A939MPB9"/>
<evidence type="ECO:0000256" key="2">
    <source>
        <dbReference type="ARBA" id="ARBA00022676"/>
    </source>
</evidence>
<dbReference type="PANTHER" id="PTHR43685:SF5">
    <property type="entry name" value="GLYCOSYLTRANSFERASE EPSE-RELATED"/>
    <property type="match status" value="1"/>
</dbReference>
<reference evidence="5" key="1">
    <citation type="submission" date="2021-03" db="EMBL/GenBank/DDBJ databases">
        <title>Leucobacter chromiisoli sp. nov., isolated from chromium-containing soil of chemical plant.</title>
        <authorList>
            <person name="Xu Z."/>
        </authorList>
    </citation>
    <scope>NUCLEOTIDE SEQUENCE</scope>
    <source>
        <strain evidence="5">S27</strain>
    </source>
</reference>
<dbReference type="InterPro" id="IPR050834">
    <property type="entry name" value="Glycosyltransf_2"/>
</dbReference>
<organism evidence="5 6">
    <name type="scientific">Leucobacter weissii</name>
    <dbReference type="NCBI Taxonomy" id="1983706"/>
    <lineage>
        <taxon>Bacteria</taxon>
        <taxon>Bacillati</taxon>
        <taxon>Actinomycetota</taxon>
        <taxon>Actinomycetes</taxon>
        <taxon>Micrococcales</taxon>
        <taxon>Microbacteriaceae</taxon>
        <taxon>Leucobacter</taxon>
    </lineage>
</organism>
<feature type="domain" description="Glycosyltransferase 2-like" evidence="4">
    <location>
        <begin position="237"/>
        <end position="341"/>
    </location>
</feature>
<evidence type="ECO:0000313" key="5">
    <source>
        <dbReference type="EMBL" id="MBO1900589.1"/>
    </source>
</evidence>
<evidence type="ECO:0000256" key="3">
    <source>
        <dbReference type="ARBA" id="ARBA00022679"/>
    </source>
</evidence>
<gene>
    <name evidence="5" type="ORF">J4H92_01335</name>
</gene>
<evidence type="ECO:0000259" key="4">
    <source>
        <dbReference type="Pfam" id="PF00535"/>
    </source>
</evidence>
<accession>A0A939MPB9</accession>
<dbReference type="GO" id="GO:0016757">
    <property type="term" value="F:glycosyltransferase activity"/>
    <property type="evidence" value="ECO:0007669"/>
    <property type="project" value="UniProtKB-KW"/>
</dbReference>
<evidence type="ECO:0000313" key="6">
    <source>
        <dbReference type="Proteomes" id="UP000664382"/>
    </source>
</evidence>
<evidence type="ECO:0000256" key="1">
    <source>
        <dbReference type="ARBA" id="ARBA00006739"/>
    </source>
</evidence>
<protein>
    <submittedName>
        <fullName evidence="5">Glycosyltransferase family 2 protein</fullName>
    </submittedName>
</protein>
<dbReference type="Proteomes" id="UP000664382">
    <property type="component" value="Unassembled WGS sequence"/>
</dbReference>
<dbReference type="InterPro" id="IPR029044">
    <property type="entry name" value="Nucleotide-diphossugar_trans"/>
</dbReference>